<gene>
    <name evidence="2" type="ORF">GCM10010123_25910</name>
</gene>
<dbReference type="InterPro" id="IPR043504">
    <property type="entry name" value="Peptidase_S1_PA_chymotrypsin"/>
</dbReference>
<evidence type="ECO:0000256" key="1">
    <source>
        <dbReference type="SAM" id="SignalP"/>
    </source>
</evidence>
<feature type="signal peptide" evidence="1">
    <location>
        <begin position="1"/>
        <end position="22"/>
    </location>
</feature>
<comment type="caution">
    <text evidence="2">The sequence shown here is derived from an EMBL/GenBank/DDBJ whole genome shotgun (WGS) entry which is preliminary data.</text>
</comment>
<keyword evidence="2" id="KW-0378">Hydrolase</keyword>
<dbReference type="EMBL" id="BMQB01000005">
    <property type="protein sequence ID" value="GGJ94897.1"/>
    <property type="molecule type" value="Genomic_DNA"/>
</dbReference>
<keyword evidence="3" id="KW-1185">Reference proteome</keyword>
<keyword evidence="1" id="KW-0732">Signal</keyword>
<dbReference type="SUPFAM" id="SSF50494">
    <property type="entry name" value="Trypsin-like serine proteases"/>
    <property type="match status" value="1"/>
</dbReference>
<protein>
    <submittedName>
        <fullName evidence="2">Serine protease</fullName>
    </submittedName>
</protein>
<keyword evidence="2" id="KW-0645">Protease</keyword>
<dbReference type="RefSeq" id="WP_189170377.1">
    <property type="nucleotide sequence ID" value="NZ_BMQB01000005.1"/>
</dbReference>
<dbReference type="Proteomes" id="UP000649739">
    <property type="component" value="Unassembled WGS sequence"/>
</dbReference>
<name>A0A8J3B4E7_9ACTN</name>
<evidence type="ECO:0000313" key="2">
    <source>
        <dbReference type="EMBL" id="GGJ94897.1"/>
    </source>
</evidence>
<reference evidence="2" key="1">
    <citation type="journal article" date="2014" name="Int. J. Syst. Evol. Microbiol.">
        <title>Complete genome sequence of Corynebacterium casei LMG S-19264T (=DSM 44701T), isolated from a smear-ripened cheese.</title>
        <authorList>
            <consortium name="US DOE Joint Genome Institute (JGI-PGF)"/>
            <person name="Walter F."/>
            <person name="Albersmeier A."/>
            <person name="Kalinowski J."/>
            <person name="Ruckert C."/>
        </authorList>
    </citation>
    <scope>NUCLEOTIDE SEQUENCE</scope>
    <source>
        <strain evidence="2">JCM 3090</strain>
    </source>
</reference>
<dbReference type="AlphaFoldDB" id="A0A8J3B4E7"/>
<feature type="chain" id="PRO_5035272461" evidence="1">
    <location>
        <begin position="23"/>
        <end position="275"/>
    </location>
</feature>
<proteinExistence type="predicted"/>
<dbReference type="Pfam" id="PF13365">
    <property type="entry name" value="Trypsin_2"/>
    <property type="match status" value="1"/>
</dbReference>
<dbReference type="Gene3D" id="2.40.10.10">
    <property type="entry name" value="Trypsin-like serine proteases"/>
    <property type="match status" value="1"/>
</dbReference>
<sequence>MRTVVLWVALLLAAAPAAPAAAAEPPAGGFAGMVALPGCSGAVVRFRGAPPARPALVLTNGHCVETGMPAAGVVLVDRPSRQPVTLLAADGQPAAALAADRLLYATMTGTDVALYRLGVSYAGIQRRYGVAPLVLAERGPAAGAPITIPSGFWRLTYRCAAEATVPVLREAQWVWRDAVRYSAACDTKAGTSGSPIVDASGEVVGVNNTGNEGGTPCALMNPCEVGPDGAVAVLAGRGYGQQTAAFTTCLRGGFRVDLTVPGCRLPRPYGPHPRH</sequence>
<evidence type="ECO:0000313" key="3">
    <source>
        <dbReference type="Proteomes" id="UP000649739"/>
    </source>
</evidence>
<organism evidence="2 3">
    <name type="scientific">Pilimelia anulata</name>
    <dbReference type="NCBI Taxonomy" id="53371"/>
    <lineage>
        <taxon>Bacteria</taxon>
        <taxon>Bacillati</taxon>
        <taxon>Actinomycetota</taxon>
        <taxon>Actinomycetes</taxon>
        <taxon>Micromonosporales</taxon>
        <taxon>Micromonosporaceae</taxon>
        <taxon>Pilimelia</taxon>
    </lineage>
</organism>
<dbReference type="GO" id="GO:0006508">
    <property type="term" value="P:proteolysis"/>
    <property type="evidence" value="ECO:0007669"/>
    <property type="project" value="UniProtKB-KW"/>
</dbReference>
<accession>A0A8J3B4E7</accession>
<reference evidence="2" key="2">
    <citation type="submission" date="2020-09" db="EMBL/GenBank/DDBJ databases">
        <authorList>
            <person name="Sun Q."/>
            <person name="Ohkuma M."/>
        </authorList>
    </citation>
    <scope>NUCLEOTIDE SEQUENCE</scope>
    <source>
        <strain evidence="2">JCM 3090</strain>
    </source>
</reference>
<dbReference type="GO" id="GO:0008233">
    <property type="term" value="F:peptidase activity"/>
    <property type="evidence" value="ECO:0007669"/>
    <property type="project" value="UniProtKB-KW"/>
</dbReference>
<dbReference type="InterPro" id="IPR009003">
    <property type="entry name" value="Peptidase_S1_PA"/>
</dbReference>